<protein>
    <submittedName>
        <fullName evidence="2">Uncharacterized protein</fullName>
    </submittedName>
</protein>
<proteinExistence type="predicted"/>
<organism evidence="2 3">
    <name type="scientific">Macrolepiota fuliginosa MF-IS2</name>
    <dbReference type="NCBI Taxonomy" id="1400762"/>
    <lineage>
        <taxon>Eukaryota</taxon>
        <taxon>Fungi</taxon>
        <taxon>Dikarya</taxon>
        <taxon>Basidiomycota</taxon>
        <taxon>Agaricomycotina</taxon>
        <taxon>Agaricomycetes</taxon>
        <taxon>Agaricomycetidae</taxon>
        <taxon>Agaricales</taxon>
        <taxon>Agaricineae</taxon>
        <taxon>Agaricaceae</taxon>
        <taxon>Macrolepiota</taxon>
    </lineage>
</organism>
<reference evidence="2" key="1">
    <citation type="submission" date="2020-11" db="EMBL/GenBank/DDBJ databases">
        <authorList>
            <consortium name="DOE Joint Genome Institute"/>
            <person name="Ahrendt S."/>
            <person name="Riley R."/>
            <person name="Andreopoulos W."/>
            <person name="Labutti K."/>
            <person name="Pangilinan J."/>
            <person name="Ruiz-Duenas F.J."/>
            <person name="Barrasa J.M."/>
            <person name="Sanchez-Garcia M."/>
            <person name="Camarero S."/>
            <person name="Miyauchi S."/>
            <person name="Serrano A."/>
            <person name="Linde D."/>
            <person name="Babiker R."/>
            <person name="Drula E."/>
            <person name="Ayuso-Fernandez I."/>
            <person name="Pacheco R."/>
            <person name="Padilla G."/>
            <person name="Ferreira P."/>
            <person name="Barriuso J."/>
            <person name="Kellner H."/>
            <person name="Castanera R."/>
            <person name="Alfaro M."/>
            <person name="Ramirez L."/>
            <person name="Pisabarro A.G."/>
            <person name="Kuo A."/>
            <person name="Tritt A."/>
            <person name="Lipzen A."/>
            <person name="He G."/>
            <person name="Yan M."/>
            <person name="Ng V."/>
            <person name="Cullen D."/>
            <person name="Martin F."/>
            <person name="Rosso M.-N."/>
            <person name="Henrissat B."/>
            <person name="Hibbett D."/>
            <person name="Martinez A.T."/>
            <person name="Grigoriev I.V."/>
        </authorList>
    </citation>
    <scope>NUCLEOTIDE SEQUENCE</scope>
    <source>
        <strain evidence="2">MF-IS2</strain>
    </source>
</reference>
<dbReference type="Proteomes" id="UP000807342">
    <property type="component" value="Unassembled WGS sequence"/>
</dbReference>
<feature type="region of interest" description="Disordered" evidence="1">
    <location>
        <begin position="1"/>
        <end position="133"/>
    </location>
</feature>
<keyword evidence="3" id="KW-1185">Reference proteome</keyword>
<feature type="region of interest" description="Disordered" evidence="1">
    <location>
        <begin position="432"/>
        <end position="464"/>
    </location>
</feature>
<feature type="compositionally biased region" description="Polar residues" evidence="1">
    <location>
        <begin position="536"/>
        <end position="545"/>
    </location>
</feature>
<feature type="region of interest" description="Disordered" evidence="1">
    <location>
        <begin position="151"/>
        <end position="174"/>
    </location>
</feature>
<feature type="compositionally biased region" description="Low complexity" evidence="1">
    <location>
        <begin position="295"/>
        <end position="320"/>
    </location>
</feature>
<feature type="compositionally biased region" description="Polar residues" evidence="1">
    <location>
        <begin position="24"/>
        <end position="40"/>
    </location>
</feature>
<accession>A0A9P5XA14</accession>
<feature type="region of interest" description="Disordered" evidence="1">
    <location>
        <begin position="607"/>
        <end position="648"/>
    </location>
</feature>
<feature type="compositionally biased region" description="Basic and acidic residues" evidence="1">
    <location>
        <begin position="58"/>
        <end position="69"/>
    </location>
</feature>
<dbReference type="AlphaFoldDB" id="A0A9P5XA14"/>
<feature type="compositionally biased region" description="Basic and acidic residues" evidence="1">
    <location>
        <begin position="10"/>
        <end position="22"/>
    </location>
</feature>
<feature type="region of interest" description="Disordered" evidence="1">
    <location>
        <begin position="503"/>
        <end position="566"/>
    </location>
</feature>
<feature type="compositionally biased region" description="Acidic residues" evidence="1">
    <location>
        <begin position="113"/>
        <end position="124"/>
    </location>
</feature>
<feature type="compositionally biased region" description="Low complexity" evidence="1">
    <location>
        <begin position="268"/>
        <end position="280"/>
    </location>
</feature>
<gene>
    <name evidence="2" type="ORF">P691DRAFT_184036</name>
</gene>
<feature type="region of interest" description="Disordered" evidence="1">
    <location>
        <begin position="268"/>
        <end position="370"/>
    </location>
</feature>
<feature type="compositionally biased region" description="Basic residues" evidence="1">
    <location>
        <begin position="343"/>
        <end position="356"/>
    </location>
</feature>
<feature type="compositionally biased region" description="Polar residues" evidence="1">
    <location>
        <begin position="623"/>
        <end position="648"/>
    </location>
</feature>
<comment type="caution">
    <text evidence="2">The sequence shown here is derived from an EMBL/GenBank/DDBJ whole genome shotgun (WGS) entry which is preliminary data.</text>
</comment>
<dbReference type="EMBL" id="MU151243">
    <property type="protein sequence ID" value="KAF9446474.1"/>
    <property type="molecule type" value="Genomic_DNA"/>
</dbReference>
<feature type="compositionally biased region" description="Polar residues" evidence="1">
    <location>
        <begin position="79"/>
        <end position="96"/>
    </location>
</feature>
<sequence length="717" mass="78060">MSLPGLLEIPGRRSIERQHDMSESESSLGRVSPSDTPSASESEDSLEFIDAARQPELSAREREDQRGRQGIEFPCGSPSLGSSTYVNTSVSPSSESGLPRGRAKTKLKSTLDLTEEDIIPEPEPEPSPVRSTKKRFLSLSPLRTLFPPKQHQALQARALSAHPPGTSPYATPRSTHFFRSTTSLASSSMLRLPFAASTLTLTANKPESVKVSKKFFQSGKEKEKEREYDECSAESLESWEILETEDSRRTVFEYEPRSLMAMIAPVPDSPSSVLSPELSPTRSLSFTYGAPPTPTALSPLSPIVSQPASVSTQTQSTTQSWNEPHPLSLRDRKVAEAIEPFLKRRPRKDGTHHRSRTAPSPIVVPPVSLGTGPLVTTVRTRMNPANNHQDNQMAMRAAAERREPITASERGDGIGRIDENIHELQRALETPLPSSPIQSLLSSSPSSVTIHLASPTTPKGGMMLEDNVEESGVQPSPGPTPKVAMMLDTPIVRPAPIGRVCEQHSPTEKVLASKPKQNHSTTPPRPPPSHYHQHSESAMFSSPSQVGRRHYRGRPLPRPPQVQPPRNVVVDSIYAGHEAFPSQTSGSPNTTCPEGLLIDFEDGADANVSGSWTPPWDEHSHQLHPSSAPMTPNRISPIGSPSPTPDSSIRSLPLSLGNVSSISGLSEMTDLDLLAAALGEGNNGEDYEVCIDFDLGSPPPNLLMDTLVRHWYLFQTF</sequence>
<evidence type="ECO:0000313" key="2">
    <source>
        <dbReference type="EMBL" id="KAF9446474.1"/>
    </source>
</evidence>
<dbReference type="OrthoDB" id="3053664at2759"/>
<name>A0A9P5XA14_9AGAR</name>
<evidence type="ECO:0000256" key="1">
    <source>
        <dbReference type="SAM" id="MobiDB-lite"/>
    </source>
</evidence>
<feature type="compositionally biased region" description="Low complexity" evidence="1">
    <location>
        <begin position="432"/>
        <end position="447"/>
    </location>
</feature>
<evidence type="ECO:0000313" key="3">
    <source>
        <dbReference type="Proteomes" id="UP000807342"/>
    </source>
</evidence>